<feature type="compositionally biased region" description="Polar residues" evidence="1">
    <location>
        <begin position="1314"/>
        <end position="1327"/>
    </location>
</feature>
<dbReference type="InterPro" id="IPR000253">
    <property type="entry name" value="FHA_dom"/>
</dbReference>
<evidence type="ECO:0000256" key="1">
    <source>
        <dbReference type="SAM" id="MobiDB-lite"/>
    </source>
</evidence>
<feature type="region of interest" description="Disordered" evidence="1">
    <location>
        <begin position="1289"/>
        <end position="1358"/>
    </location>
</feature>
<feature type="compositionally biased region" description="Polar residues" evidence="1">
    <location>
        <begin position="1240"/>
        <end position="1249"/>
    </location>
</feature>
<feature type="compositionally biased region" description="Basic residues" evidence="1">
    <location>
        <begin position="232"/>
        <end position="251"/>
    </location>
</feature>
<feature type="compositionally biased region" description="Basic residues" evidence="1">
    <location>
        <begin position="891"/>
        <end position="902"/>
    </location>
</feature>
<dbReference type="PANTHER" id="PTHR15715">
    <property type="entry name" value="CENTROSOMAL PROTEIN OF 170 KDA"/>
    <property type="match status" value="1"/>
</dbReference>
<keyword evidence="3" id="KW-1185">Reference proteome</keyword>
<evidence type="ECO:0000313" key="3">
    <source>
        <dbReference type="Proteomes" id="UP000694844"/>
    </source>
</evidence>
<gene>
    <name evidence="4" type="primary">LOC111127877</name>
</gene>
<feature type="compositionally biased region" description="Basic and acidic residues" evidence="1">
    <location>
        <begin position="576"/>
        <end position="586"/>
    </location>
</feature>
<feature type="compositionally biased region" description="Basic and acidic residues" evidence="1">
    <location>
        <begin position="516"/>
        <end position="532"/>
    </location>
</feature>
<feature type="compositionally biased region" description="Basic and acidic residues" evidence="1">
    <location>
        <begin position="252"/>
        <end position="282"/>
    </location>
</feature>
<dbReference type="OrthoDB" id="444265at2759"/>
<dbReference type="PANTHER" id="PTHR15715:SF47">
    <property type="entry name" value="FHA DOMAIN-CONTAINING PROTEIN"/>
    <property type="match status" value="1"/>
</dbReference>
<feature type="compositionally biased region" description="Polar residues" evidence="1">
    <location>
        <begin position="1259"/>
        <end position="1272"/>
    </location>
</feature>
<dbReference type="GeneID" id="111127877"/>
<feature type="domain" description="FHA" evidence="2">
    <location>
        <begin position="71"/>
        <end position="121"/>
    </location>
</feature>
<feature type="compositionally biased region" description="Low complexity" evidence="1">
    <location>
        <begin position="1328"/>
        <end position="1344"/>
    </location>
</feature>
<dbReference type="Gene3D" id="2.60.200.20">
    <property type="match status" value="1"/>
</dbReference>
<feature type="compositionally biased region" description="Polar residues" evidence="1">
    <location>
        <begin position="1079"/>
        <end position="1094"/>
    </location>
</feature>
<feature type="compositionally biased region" description="Polar residues" evidence="1">
    <location>
        <begin position="1289"/>
        <end position="1301"/>
    </location>
</feature>
<feature type="compositionally biased region" description="Polar residues" evidence="1">
    <location>
        <begin position="776"/>
        <end position="788"/>
    </location>
</feature>
<feature type="compositionally biased region" description="Low complexity" evidence="1">
    <location>
        <begin position="865"/>
        <end position="878"/>
    </location>
</feature>
<dbReference type="RefSeq" id="XP_022328874.1">
    <property type="nucleotide sequence ID" value="XM_022473166.1"/>
</dbReference>
<feature type="compositionally biased region" description="Low complexity" evidence="1">
    <location>
        <begin position="425"/>
        <end position="453"/>
    </location>
</feature>
<feature type="compositionally biased region" description="Polar residues" evidence="1">
    <location>
        <begin position="942"/>
        <end position="951"/>
    </location>
</feature>
<feature type="compositionally biased region" description="Polar residues" evidence="1">
    <location>
        <begin position="455"/>
        <end position="472"/>
    </location>
</feature>
<dbReference type="KEGG" id="cvn:111127877"/>
<dbReference type="InterPro" id="IPR008984">
    <property type="entry name" value="SMAD_FHA_dom_sf"/>
</dbReference>
<feature type="region of interest" description="Disordered" evidence="1">
    <location>
        <begin position="374"/>
        <end position="761"/>
    </location>
</feature>
<sequence length="1677" mass="184490">MNTPDSAEDQSFRDLESAIMEIQGRLQFKLITRIYFGCDSEQPEDPSPALSDDWILVDKRGHHHRLPKTMLFMGREECDIVVKTATVDKRHAVITFDHYLDKFKIKDLSTSHGTYVNDQKIHDQEYVTLDHMDTIRLGNDSTVYHIEKVPDSGVPSGELDKVPPSMPHWASRELPHMMECQPVPYRGFVFTYPIMTCMGCIAEQRIAHTCGNHTLDNVISQREQLAADMQHHVHHSQHVQHGPQRHSHHPHAHEDYFSEHAHRHSHENPAQETDYLRGSEHPPRNEYVRVSEFQDSGGQDLQGERRGPMMMMSGPLEEQSKVTQSGLGSNTWPRKRIRVRSTANISTFFHEDISGSRMSIDDNSYACSRVLRGEGGHPDNLPPELETVKKGTPLYGQPDWWGEEEVNRNVQDAPKPPSDLPLSKTYPPTTDSTTTPAADLHSMSSNSSVSKDSLLNPSSPEKSTSEGVQPPSSKMPEGGASTAFTVDFGEESPNRSLSGKSLSEFMPSKIRKSFKDRKEKVHSTKTGKESSGKDSSPGSEKGSDIMSPVQQKKIEDIWSSPQRRTRDLKRTAKSTDTPEPKPENTPKKPAQKTGLHRRSLSTGRPVPAKLSKPKENGEPASLKSPKQVKGKESAASDPATFLIDKMFASDTKTPAKGRRTPRSLKVDKTVDRYGEHSTPMEAKSHDSTASKGQGAKVARKPVIMRKDSSKTIPVSKKSPPEKKQDMVPKAPAVPVDNTDNASETGTYTIEGDLPSKEEESARKEIDTVFGIKDTQSAVSESEISTARVPSSEDLVLENMEDEEEEGMRSEEKRSRGAEDSSMEVEVGSSAVVDLRITEGEQENASDAVSGGAPAWVTQWAALTNKSKTSEPPSPSSSVSDKDMMSPDSKKPSKGLSRKRPGTGRKLPSIPGKSPDGSNCSSRLSQSTDSQSPRCPSTPRYGENNNIADKQKAVTISSHVVKRYEDTDTESISKTKFESDSEVTSVTQVEDFFSSPKDSARSSASVETEVLLKDTETVMAAMEARMDSKATGRLQNGHMQDEVDNLSDNESTAALVNGHEGFLKSSNYTSPRESLAKSRGLQQHKSVTRGSSASDRLQAFRDRNYKTATTSENSVVSDVLSENCDLNQSMDRISECSDSGASFNRSGSKGKGTISMTRPNRAFQLRRALADGDGPDTPSSGVSESVSLTNVSSARSMKSSTPTRAMKASNRLSYPYTKQDSARSKESLGAAIVQKSREGAVSSSRSNASLGGQIAHKASRNQSSGTLSNSFSRSDGGRYSLKLNRSLSSQDSINIDRGNTPTRKPELKSVKSKLKSTPTYGLSVTGIHSSRSSIASSSSRSNSPKSAEKAAWKRRKEYDPRKAVAEAKAKAKDVKVKLDNQGKPKIIRSASFTNSAELQKYRRQALQQKDLVSSPDDLSCASEGADTVSSSMYQRSFIPYSGRSQSSRIFPSSEDEDSSMIVKSTQDLTSGLCGRYKSAFTPPPQNTAPSPPLFPLSVFKKRNSFDSHETRHGVTRHKAQPESSVQQSYDNILVSSIYQLSLKLKTNADKTLTKLKEDQRIQDMSSPSPIDDILNQSSSNSDIPGWKTANQELAAILTNLRKTEHRIHMMHKALYPDDDSCSESPGLSGREKREYLQEIERIRSELAGFQPIAKPLIKDDQGSIESDCEELGTADEYF</sequence>
<feature type="compositionally biased region" description="Polar residues" evidence="1">
    <location>
        <begin position="1176"/>
        <end position="1202"/>
    </location>
</feature>
<accession>A0A8B8DMQ9</accession>
<feature type="compositionally biased region" description="Polar residues" evidence="1">
    <location>
        <begin position="1133"/>
        <end position="1146"/>
    </location>
</feature>
<dbReference type="Pfam" id="PF00498">
    <property type="entry name" value="FHA"/>
    <property type="match status" value="1"/>
</dbReference>
<feature type="region of interest" description="Disordered" evidence="1">
    <location>
        <begin position="1056"/>
        <end position="1098"/>
    </location>
</feature>
<feature type="compositionally biased region" description="Basic and acidic residues" evidence="1">
    <location>
        <begin position="806"/>
        <end position="818"/>
    </location>
</feature>
<dbReference type="SMART" id="SM00240">
    <property type="entry name" value="FHA"/>
    <property type="match status" value="1"/>
</dbReference>
<feature type="compositionally biased region" description="Acidic residues" evidence="1">
    <location>
        <begin position="794"/>
        <end position="805"/>
    </location>
</feature>
<feature type="region of interest" description="Disordered" evidence="1">
    <location>
        <begin position="964"/>
        <end position="984"/>
    </location>
</feature>
<dbReference type="InterPro" id="IPR051176">
    <property type="entry name" value="Cent_Immune-Sig_Mod"/>
</dbReference>
<feature type="compositionally biased region" description="Polar residues" evidence="1">
    <location>
        <begin position="1209"/>
        <end position="1218"/>
    </location>
</feature>
<feature type="compositionally biased region" description="Basic and acidic residues" evidence="1">
    <location>
        <begin position="964"/>
        <end position="978"/>
    </location>
</feature>
<evidence type="ECO:0000259" key="2">
    <source>
        <dbReference type="PROSITE" id="PS50006"/>
    </source>
</evidence>
<organism evidence="3 4">
    <name type="scientific">Crassostrea virginica</name>
    <name type="common">Eastern oyster</name>
    <dbReference type="NCBI Taxonomy" id="6565"/>
    <lineage>
        <taxon>Eukaryota</taxon>
        <taxon>Metazoa</taxon>
        <taxon>Spiralia</taxon>
        <taxon>Lophotrochozoa</taxon>
        <taxon>Mollusca</taxon>
        <taxon>Bivalvia</taxon>
        <taxon>Autobranchia</taxon>
        <taxon>Pteriomorphia</taxon>
        <taxon>Ostreida</taxon>
        <taxon>Ostreoidea</taxon>
        <taxon>Ostreidae</taxon>
        <taxon>Crassostrea</taxon>
    </lineage>
</organism>
<feature type="compositionally biased region" description="Basic and acidic residues" evidence="1">
    <location>
        <begin position="1345"/>
        <end position="1358"/>
    </location>
</feature>
<protein>
    <submittedName>
        <fullName evidence="4">Centrosomal protein of 170 kDa-like isoform X1</fullName>
    </submittedName>
</protein>
<feature type="region of interest" description="Disordered" evidence="1">
    <location>
        <begin position="229"/>
        <end position="282"/>
    </location>
</feature>
<reference evidence="4" key="1">
    <citation type="submission" date="2025-08" db="UniProtKB">
        <authorList>
            <consortium name="RefSeq"/>
        </authorList>
    </citation>
    <scope>IDENTIFICATION</scope>
    <source>
        <tissue evidence="4">Whole sample</tissue>
    </source>
</reference>
<dbReference type="SUPFAM" id="SSF49879">
    <property type="entry name" value="SMAD/FHA domain"/>
    <property type="match status" value="1"/>
</dbReference>
<feature type="region of interest" description="Disordered" evidence="1">
    <location>
        <begin position="776"/>
        <end position="951"/>
    </location>
</feature>
<feature type="compositionally biased region" description="Basic and acidic residues" evidence="1">
    <location>
        <begin position="664"/>
        <end position="675"/>
    </location>
</feature>
<dbReference type="Proteomes" id="UP000694844">
    <property type="component" value="Chromosome 4"/>
</dbReference>
<feature type="compositionally biased region" description="Polar residues" evidence="1">
    <location>
        <begin position="737"/>
        <end position="747"/>
    </location>
</feature>
<name>A0A8B8DMQ9_CRAVI</name>
<feature type="region of interest" description="Disordered" evidence="1">
    <location>
        <begin position="1133"/>
        <end position="1276"/>
    </location>
</feature>
<dbReference type="PROSITE" id="PS50006">
    <property type="entry name" value="FHA_DOMAIN"/>
    <property type="match status" value="1"/>
</dbReference>
<feature type="compositionally biased region" description="Basic and acidic residues" evidence="1">
    <location>
        <begin position="879"/>
        <end position="890"/>
    </location>
</feature>
<feature type="compositionally biased region" description="Low complexity" evidence="1">
    <location>
        <begin position="920"/>
        <end position="931"/>
    </location>
</feature>
<proteinExistence type="predicted"/>
<evidence type="ECO:0000313" key="4">
    <source>
        <dbReference type="RefSeq" id="XP_022328874.1"/>
    </source>
</evidence>